<evidence type="ECO:0000313" key="6">
    <source>
        <dbReference type="EMBL" id="MBB6546168.1"/>
    </source>
</evidence>
<feature type="domain" description="Metallo-beta-lactamase" evidence="5">
    <location>
        <begin position="64"/>
        <end position="270"/>
    </location>
</feature>
<dbReference type="Gene3D" id="3.60.15.10">
    <property type="entry name" value="Ribonuclease Z/Hydroxyacylglutathione hydrolase-like"/>
    <property type="match status" value="1"/>
</dbReference>
<keyword evidence="4" id="KW-0862">Zinc</keyword>
<dbReference type="SMART" id="SM00849">
    <property type="entry name" value="Lactamase_B"/>
    <property type="match status" value="1"/>
</dbReference>
<keyword evidence="2" id="KW-0479">Metal-binding</keyword>
<dbReference type="RefSeq" id="WP_185100901.1">
    <property type="nucleotide sequence ID" value="NZ_BAAAXY010000277.1"/>
</dbReference>
<keyword evidence="7" id="KW-1185">Reference proteome</keyword>
<accession>A0A7X0NMI3</accession>
<evidence type="ECO:0000313" key="7">
    <source>
        <dbReference type="Proteomes" id="UP000565579"/>
    </source>
</evidence>
<proteinExistence type="inferred from homology"/>
<dbReference type="AlphaFoldDB" id="A0A7X0NMI3"/>
<reference evidence="6 7" key="1">
    <citation type="submission" date="2020-08" db="EMBL/GenBank/DDBJ databases">
        <title>Sequencing the genomes of 1000 actinobacteria strains.</title>
        <authorList>
            <person name="Klenk H.-P."/>
        </authorList>
    </citation>
    <scope>NUCLEOTIDE SEQUENCE [LARGE SCALE GENOMIC DNA]</scope>
    <source>
        <strain evidence="6 7">DSM 43768</strain>
    </source>
</reference>
<dbReference type="SUPFAM" id="SSF56281">
    <property type="entry name" value="Metallo-hydrolase/oxidoreductase"/>
    <property type="match status" value="1"/>
</dbReference>
<protein>
    <submittedName>
        <fullName evidence="6">Glyoxylase-like metal-dependent hydrolase (Beta-lactamase superfamily II)</fullName>
    </submittedName>
</protein>
<evidence type="ECO:0000259" key="5">
    <source>
        <dbReference type="SMART" id="SM00849"/>
    </source>
</evidence>
<dbReference type="GO" id="GO:0046872">
    <property type="term" value="F:metal ion binding"/>
    <property type="evidence" value="ECO:0007669"/>
    <property type="project" value="UniProtKB-KW"/>
</dbReference>
<dbReference type="EMBL" id="JACHMI010000001">
    <property type="protein sequence ID" value="MBB6546168.1"/>
    <property type="molecule type" value="Genomic_DNA"/>
</dbReference>
<evidence type="ECO:0000256" key="1">
    <source>
        <dbReference type="ARBA" id="ARBA00007749"/>
    </source>
</evidence>
<comment type="caution">
    <text evidence="6">The sequence shown here is derived from an EMBL/GenBank/DDBJ whole genome shotgun (WGS) entry which is preliminary data.</text>
</comment>
<dbReference type="InterPro" id="IPR036866">
    <property type="entry name" value="RibonucZ/Hydroxyglut_hydro"/>
</dbReference>
<organism evidence="6 7">
    <name type="scientific">Nonomuraea rubra</name>
    <dbReference type="NCBI Taxonomy" id="46180"/>
    <lineage>
        <taxon>Bacteria</taxon>
        <taxon>Bacillati</taxon>
        <taxon>Actinomycetota</taxon>
        <taxon>Actinomycetes</taxon>
        <taxon>Streptosporangiales</taxon>
        <taxon>Streptosporangiaceae</taxon>
        <taxon>Nonomuraea</taxon>
    </lineage>
</organism>
<dbReference type="InterPro" id="IPR001279">
    <property type="entry name" value="Metallo-B-lactamas"/>
</dbReference>
<evidence type="ECO:0000256" key="2">
    <source>
        <dbReference type="ARBA" id="ARBA00022723"/>
    </source>
</evidence>
<dbReference type="Proteomes" id="UP000565579">
    <property type="component" value="Unassembled WGS sequence"/>
</dbReference>
<sequence length="292" mass="31723">MSTFEERLRRTSLIRSLQLGDLKISYVPDGVVALKPYGWLPAATEQDWQDNAAYLDDDGNLVATIGGLLIEYGERALMIDAGVGPVSMPDDPGNERIGALRGGDLLGNLAELGRTPEDIEAVAFTHLHPDHLGWAHHLAPGSDRPAFGRAAYLFGEPEWTQRHLSAVNDITGEMLATMEPQARTVADGEEVFPGVRAMFTPGHTVGHVSYTISSGGQRLIVFGDALHSAVQIRHPEWSAGVDVDSVESTVHRRRLVKELQRPGTIGFGGHFADVVFGRVHDTADGPDWRPVV</sequence>
<dbReference type="PANTHER" id="PTHR42978">
    <property type="entry name" value="QUORUM-QUENCHING LACTONASE YTNP-RELATED-RELATED"/>
    <property type="match status" value="1"/>
</dbReference>
<dbReference type="GO" id="GO:0016787">
    <property type="term" value="F:hydrolase activity"/>
    <property type="evidence" value="ECO:0007669"/>
    <property type="project" value="UniProtKB-KW"/>
</dbReference>
<keyword evidence="3 6" id="KW-0378">Hydrolase</keyword>
<dbReference type="PANTHER" id="PTHR42978:SF6">
    <property type="entry name" value="QUORUM-QUENCHING LACTONASE YTNP-RELATED"/>
    <property type="match status" value="1"/>
</dbReference>
<evidence type="ECO:0000256" key="4">
    <source>
        <dbReference type="ARBA" id="ARBA00022833"/>
    </source>
</evidence>
<dbReference type="Pfam" id="PF00753">
    <property type="entry name" value="Lactamase_B"/>
    <property type="match status" value="1"/>
</dbReference>
<evidence type="ECO:0000256" key="3">
    <source>
        <dbReference type="ARBA" id="ARBA00022801"/>
    </source>
</evidence>
<gene>
    <name evidence="6" type="ORF">HD593_000963</name>
</gene>
<comment type="similarity">
    <text evidence="1">Belongs to the metallo-beta-lactamase superfamily.</text>
</comment>
<name>A0A7X0NMI3_9ACTN</name>
<dbReference type="InterPro" id="IPR051013">
    <property type="entry name" value="MBL_superfamily_lactonases"/>
</dbReference>